<dbReference type="Proteomes" id="UP000256478">
    <property type="component" value="Unassembled WGS sequence"/>
</dbReference>
<evidence type="ECO:0000259" key="1">
    <source>
        <dbReference type="PROSITE" id="PS51725"/>
    </source>
</evidence>
<dbReference type="InterPro" id="IPR050744">
    <property type="entry name" value="AI-2_Isomerase_LsrG"/>
</dbReference>
<evidence type="ECO:0000313" key="3">
    <source>
        <dbReference type="Proteomes" id="UP000256478"/>
    </source>
</evidence>
<gene>
    <name evidence="2" type="ORF">DXX93_06445</name>
</gene>
<dbReference type="PANTHER" id="PTHR33336">
    <property type="entry name" value="QUINOL MONOOXYGENASE YGIN-RELATED"/>
    <property type="match status" value="1"/>
</dbReference>
<dbReference type="EMBL" id="QUOU01000001">
    <property type="protein sequence ID" value="REL26259.1"/>
    <property type="molecule type" value="Genomic_DNA"/>
</dbReference>
<dbReference type="Gene3D" id="3.30.70.100">
    <property type="match status" value="1"/>
</dbReference>
<dbReference type="PROSITE" id="PS51725">
    <property type="entry name" value="ABM"/>
    <property type="match status" value="1"/>
</dbReference>
<dbReference type="RefSeq" id="WP_116007380.1">
    <property type="nucleotide sequence ID" value="NZ_QUOU01000001.1"/>
</dbReference>
<name>A0A3E0TNY1_9GAMM</name>
<evidence type="ECO:0000313" key="2">
    <source>
        <dbReference type="EMBL" id="REL26259.1"/>
    </source>
</evidence>
<keyword evidence="2" id="KW-0560">Oxidoreductase</keyword>
<feature type="domain" description="ABM" evidence="1">
    <location>
        <begin position="9"/>
        <end position="97"/>
    </location>
</feature>
<dbReference type="SUPFAM" id="SSF54909">
    <property type="entry name" value="Dimeric alpha+beta barrel"/>
    <property type="match status" value="1"/>
</dbReference>
<dbReference type="Pfam" id="PF03992">
    <property type="entry name" value="ABM"/>
    <property type="match status" value="1"/>
</dbReference>
<sequence length="102" mass="11563">MTNSTAQPLTIVANIYAKPDNVEQVKTALNKLVPATREEPGCVQYDLHQNNENPAHFMMYEVWQDTPSWHAHMEAEALKTYLVEVDGAIESFTVDQMTQVAR</sequence>
<dbReference type="InterPro" id="IPR011008">
    <property type="entry name" value="Dimeric_a/b-barrel"/>
</dbReference>
<accession>A0A3E0TNY1</accession>
<reference evidence="2 3" key="1">
    <citation type="submission" date="2018-08" db="EMBL/GenBank/DDBJ databases">
        <title>Thalassotalea euphylliae genome.</title>
        <authorList>
            <person name="Summers S."/>
            <person name="Rice S.A."/>
            <person name="Freckelton M.L."/>
            <person name="Nedved B.T."/>
            <person name="Hadfield M.G."/>
        </authorList>
    </citation>
    <scope>NUCLEOTIDE SEQUENCE [LARGE SCALE GENOMIC DNA]</scope>
    <source>
        <strain evidence="2 3">H1</strain>
    </source>
</reference>
<proteinExistence type="predicted"/>
<dbReference type="GO" id="GO:0004497">
    <property type="term" value="F:monooxygenase activity"/>
    <property type="evidence" value="ECO:0007669"/>
    <property type="project" value="UniProtKB-KW"/>
</dbReference>
<dbReference type="AlphaFoldDB" id="A0A3E0TNY1"/>
<comment type="caution">
    <text evidence="2">The sequence shown here is derived from an EMBL/GenBank/DDBJ whole genome shotgun (WGS) entry which is preliminary data.</text>
</comment>
<dbReference type="InterPro" id="IPR007138">
    <property type="entry name" value="ABM_dom"/>
</dbReference>
<keyword evidence="2" id="KW-0503">Monooxygenase</keyword>
<dbReference type="OrthoDB" id="9812192at2"/>
<protein>
    <submittedName>
        <fullName evidence="2">Antibiotic biosynthesis monooxygenase</fullName>
    </submittedName>
</protein>
<dbReference type="PANTHER" id="PTHR33336:SF3">
    <property type="entry name" value="ABM DOMAIN-CONTAINING PROTEIN"/>
    <property type="match status" value="1"/>
</dbReference>
<organism evidence="2 3">
    <name type="scientific">Thalassotalea euphylliae</name>
    <dbReference type="NCBI Taxonomy" id="1655234"/>
    <lineage>
        <taxon>Bacteria</taxon>
        <taxon>Pseudomonadati</taxon>
        <taxon>Pseudomonadota</taxon>
        <taxon>Gammaproteobacteria</taxon>
        <taxon>Alteromonadales</taxon>
        <taxon>Colwelliaceae</taxon>
        <taxon>Thalassotalea</taxon>
    </lineage>
</organism>